<dbReference type="Gene3D" id="3.60.40.10">
    <property type="entry name" value="PPM-type phosphatase domain"/>
    <property type="match status" value="1"/>
</dbReference>
<evidence type="ECO:0000313" key="2">
    <source>
        <dbReference type="EMBL" id="KAF2314000.1"/>
    </source>
</evidence>
<proteinExistence type="predicted"/>
<gene>
    <name evidence="2" type="ORF">GH714_021410</name>
</gene>
<dbReference type="GO" id="GO:0004722">
    <property type="term" value="F:protein serine/threonine phosphatase activity"/>
    <property type="evidence" value="ECO:0007669"/>
    <property type="project" value="InterPro"/>
</dbReference>
<comment type="caution">
    <text evidence="2">The sequence shown here is derived from an EMBL/GenBank/DDBJ whole genome shotgun (WGS) entry which is preliminary data.</text>
</comment>
<dbReference type="SUPFAM" id="SSF81606">
    <property type="entry name" value="PP2C-like"/>
    <property type="match status" value="1"/>
</dbReference>
<dbReference type="EMBL" id="JAAGAX010000005">
    <property type="protein sequence ID" value="KAF2314000.1"/>
    <property type="molecule type" value="Genomic_DNA"/>
</dbReference>
<evidence type="ECO:0000259" key="1">
    <source>
        <dbReference type="PROSITE" id="PS51746"/>
    </source>
</evidence>
<dbReference type="InterPro" id="IPR002784">
    <property type="entry name" value="Ribosomal_eL14_dom"/>
</dbReference>
<dbReference type="InterPro" id="IPR036457">
    <property type="entry name" value="PPM-type-like_dom_sf"/>
</dbReference>
<dbReference type="SMART" id="SM00332">
    <property type="entry name" value="PP2Cc"/>
    <property type="match status" value="1"/>
</dbReference>
<dbReference type="CDD" id="cd00143">
    <property type="entry name" value="PP2Cc"/>
    <property type="match status" value="1"/>
</dbReference>
<sequence length="314" mass="36050">MEKADVKNKWENSSWGRKLVVQKRRAALNDFDRFKLMLAKIKAFRLRRFLIRDGGKKREFDAAKKPSWMMPISHGHHVIEDQSFRGGSDDSDSNSIVVQREQIEELELWFFGVFDARIGDGVTKYLQSHLFDRKTKESQIRRKSKETMKKAYLGARAKVKETQRSDDETWRVGSASVMVINGEKLVIANMGDYRAVVCRDGVARQVGSKHQLTAKRHWTRRLFSVRILAWNSIKAAGNKHSKSSELVVGAERINPDTEFVIIASAGIWEVMKNQEAVNLIKHMEDPQEAAECLAKEALNRMTRSNISCVIIRFD</sequence>
<name>A0A6A6MJT0_HEVBR</name>
<reference evidence="2 3" key="1">
    <citation type="journal article" date="2020" name="Mol. Plant">
        <title>The Chromosome-Based Rubber Tree Genome Provides New Insights into Spurge Genome Evolution and Rubber Biosynthesis.</title>
        <authorList>
            <person name="Liu J."/>
            <person name="Shi C."/>
            <person name="Shi C.C."/>
            <person name="Li W."/>
            <person name="Zhang Q.J."/>
            <person name="Zhang Y."/>
            <person name="Li K."/>
            <person name="Lu H.F."/>
            <person name="Shi C."/>
            <person name="Zhu S.T."/>
            <person name="Xiao Z.Y."/>
            <person name="Nan H."/>
            <person name="Yue Y."/>
            <person name="Zhu X.G."/>
            <person name="Wu Y."/>
            <person name="Hong X.N."/>
            <person name="Fan G.Y."/>
            <person name="Tong Y."/>
            <person name="Zhang D."/>
            <person name="Mao C.L."/>
            <person name="Liu Y.L."/>
            <person name="Hao S.J."/>
            <person name="Liu W.Q."/>
            <person name="Lv M.Q."/>
            <person name="Zhang H.B."/>
            <person name="Liu Y."/>
            <person name="Hu-Tang G.R."/>
            <person name="Wang J.P."/>
            <person name="Wang J.H."/>
            <person name="Sun Y.H."/>
            <person name="Ni S.B."/>
            <person name="Chen W.B."/>
            <person name="Zhang X.C."/>
            <person name="Jiao Y.N."/>
            <person name="Eichler E.E."/>
            <person name="Li G.H."/>
            <person name="Liu X."/>
            <person name="Gao L.Z."/>
        </authorList>
    </citation>
    <scope>NUCLEOTIDE SEQUENCE [LARGE SCALE GENOMIC DNA]</scope>
    <source>
        <strain evidence="3">cv. GT1</strain>
        <tissue evidence="2">Leaf</tissue>
    </source>
</reference>
<keyword evidence="3" id="KW-1185">Reference proteome</keyword>
<organism evidence="2 3">
    <name type="scientific">Hevea brasiliensis</name>
    <name type="common">Para rubber tree</name>
    <name type="synonym">Siphonia brasiliensis</name>
    <dbReference type="NCBI Taxonomy" id="3981"/>
    <lineage>
        <taxon>Eukaryota</taxon>
        <taxon>Viridiplantae</taxon>
        <taxon>Streptophyta</taxon>
        <taxon>Embryophyta</taxon>
        <taxon>Tracheophyta</taxon>
        <taxon>Spermatophyta</taxon>
        <taxon>Magnoliopsida</taxon>
        <taxon>eudicotyledons</taxon>
        <taxon>Gunneridae</taxon>
        <taxon>Pentapetalae</taxon>
        <taxon>rosids</taxon>
        <taxon>fabids</taxon>
        <taxon>Malpighiales</taxon>
        <taxon>Euphorbiaceae</taxon>
        <taxon>Crotonoideae</taxon>
        <taxon>Micrandreae</taxon>
        <taxon>Hevea</taxon>
    </lineage>
</organism>
<dbReference type="GO" id="GO:0006412">
    <property type="term" value="P:translation"/>
    <property type="evidence" value="ECO:0007669"/>
    <property type="project" value="InterPro"/>
</dbReference>
<dbReference type="Pfam" id="PF00481">
    <property type="entry name" value="PP2C"/>
    <property type="match status" value="2"/>
</dbReference>
<protein>
    <recommendedName>
        <fullName evidence="1">PPM-type phosphatase domain-containing protein</fullName>
    </recommendedName>
</protein>
<dbReference type="InterPro" id="IPR015655">
    <property type="entry name" value="PP2C"/>
</dbReference>
<dbReference type="Gene3D" id="6.10.250.2270">
    <property type="match status" value="1"/>
</dbReference>
<feature type="domain" description="PPM-type phosphatase" evidence="1">
    <location>
        <begin position="75"/>
        <end position="313"/>
    </location>
</feature>
<evidence type="ECO:0000313" key="3">
    <source>
        <dbReference type="Proteomes" id="UP000467840"/>
    </source>
</evidence>
<dbReference type="Proteomes" id="UP000467840">
    <property type="component" value="Chromosome 15"/>
</dbReference>
<dbReference type="AlphaFoldDB" id="A0A6A6MJT0"/>
<dbReference type="Pfam" id="PF01929">
    <property type="entry name" value="Ribosomal_L14e"/>
    <property type="match status" value="1"/>
</dbReference>
<accession>A0A6A6MJT0</accession>
<dbReference type="GO" id="GO:0003735">
    <property type="term" value="F:structural constituent of ribosome"/>
    <property type="evidence" value="ECO:0007669"/>
    <property type="project" value="InterPro"/>
</dbReference>
<dbReference type="InterPro" id="IPR001932">
    <property type="entry name" value="PPM-type_phosphatase-like_dom"/>
</dbReference>
<dbReference type="PROSITE" id="PS51746">
    <property type="entry name" value="PPM_2"/>
    <property type="match status" value="1"/>
</dbReference>
<dbReference type="PANTHER" id="PTHR47992">
    <property type="entry name" value="PROTEIN PHOSPHATASE"/>
    <property type="match status" value="1"/>
</dbReference>
<dbReference type="GO" id="GO:0005840">
    <property type="term" value="C:ribosome"/>
    <property type="evidence" value="ECO:0007669"/>
    <property type="project" value="InterPro"/>
</dbReference>